<dbReference type="EMBL" id="ACCH01000172">
    <property type="protein sequence ID" value="EEF90059.1"/>
    <property type="molecule type" value="Genomic_DNA"/>
</dbReference>
<sequence length="48" mass="5425">MYVSNSSFLLPFTPFLPINRKMKAKHETASQPQTNEIFNLSVLPSADN</sequence>
<dbReference type="AlphaFoldDB" id="E2NDE7"/>
<organism evidence="1 2">
    <name type="scientific">Bacteroides cellulosilyticus DSM 14838</name>
    <dbReference type="NCBI Taxonomy" id="537012"/>
    <lineage>
        <taxon>Bacteria</taxon>
        <taxon>Pseudomonadati</taxon>
        <taxon>Bacteroidota</taxon>
        <taxon>Bacteroidia</taxon>
        <taxon>Bacteroidales</taxon>
        <taxon>Bacteroidaceae</taxon>
        <taxon>Bacteroides</taxon>
    </lineage>
</organism>
<reference evidence="1 2" key="1">
    <citation type="submission" date="2008-12" db="EMBL/GenBank/DDBJ databases">
        <authorList>
            <person name="Fulton L."/>
            <person name="Clifton S."/>
            <person name="Fulton B."/>
            <person name="Xu J."/>
            <person name="Minx P."/>
            <person name="Pepin K.H."/>
            <person name="Johnson M."/>
            <person name="Bhonagiri V."/>
            <person name="Nash W.E."/>
            <person name="Mardis E.R."/>
            <person name="Wilson R.K."/>
        </authorList>
    </citation>
    <scope>NUCLEOTIDE SEQUENCE [LARGE SCALE GENOMIC DNA]</scope>
    <source>
        <strain evidence="1 2">DSM 14838</strain>
    </source>
</reference>
<protein>
    <submittedName>
        <fullName evidence="1">Uncharacterized protein</fullName>
    </submittedName>
</protein>
<evidence type="ECO:0000313" key="1">
    <source>
        <dbReference type="EMBL" id="EEF90059.1"/>
    </source>
</evidence>
<dbReference type="Proteomes" id="UP000003711">
    <property type="component" value="Unassembled WGS sequence"/>
</dbReference>
<evidence type="ECO:0000313" key="2">
    <source>
        <dbReference type="Proteomes" id="UP000003711"/>
    </source>
</evidence>
<dbReference type="HOGENOM" id="CLU_3149241_0_0_10"/>
<reference evidence="1 2" key="2">
    <citation type="submission" date="2009-01" db="EMBL/GenBank/DDBJ databases">
        <title>Draft genome sequence of Bacteroides cellulosilyticus (DSM 14838).</title>
        <authorList>
            <person name="Sudarsanam P."/>
            <person name="Ley R."/>
            <person name="Guruge J."/>
            <person name="Turnbaugh P.J."/>
            <person name="Mahowald M."/>
            <person name="Liep D."/>
            <person name="Gordon J."/>
        </authorList>
    </citation>
    <scope>NUCLEOTIDE SEQUENCE [LARGE SCALE GENOMIC DNA]</scope>
    <source>
        <strain evidence="1 2">DSM 14838</strain>
    </source>
</reference>
<comment type="caution">
    <text evidence="1">The sequence shown here is derived from an EMBL/GenBank/DDBJ whole genome shotgun (WGS) entry which is preliminary data.</text>
</comment>
<gene>
    <name evidence="1" type="ORF">BACCELL_02306</name>
</gene>
<accession>E2NDE7</accession>
<name>E2NDE7_9BACE</name>
<proteinExistence type="predicted"/>